<evidence type="ECO:0000313" key="4">
    <source>
        <dbReference type="EMBL" id="EFP95778.1"/>
    </source>
</evidence>
<dbReference type="Pfam" id="PF00291">
    <property type="entry name" value="PALP"/>
    <property type="match status" value="1"/>
</dbReference>
<dbReference type="Proteomes" id="UP000002943">
    <property type="component" value="Unassembled WGS sequence"/>
</dbReference>
<dbReference type="Gene3D" id="3.40.50.1100">
    <property type="match status" value="2"/>
</dbReference>
<evidence type="ECO:0000313" key="5">
    <source>
        <dbReference type="Proteomes" id="UP000002943"/>
    </source>
</evidence>
<dbReference type="EMBL" id="AEIU01000088">
    <property type="protein sequence ID" value="EFP95778.1"/>
    <property type="molecule type" value="Genomic_DNA"/>
</dbReference>
<evidence type="ECO:0000259" key="3">
    <source>
        <dbReference type="Pfam" id="PF00291"/>
    </source>
</evidence>
<dbReference type="eggNOG" id="COG1171">
    <property type="taxonomic scope" value="Bacteria"/>
</dbReference>
<dbReference type="CDD" id="cd00640">
    <property type="entry name" value="Trp-synth-beta_II"/>
    <property type="match status" value="1"/>
</dbReference>
<dbReference type="NCBIfam" id="NF006058">
    <property type="entry name" value="PRK08206.1"/>
    <property type="match status" value="1"/>
</dbReference>
<sequence length="348" mass="37670">MKEDTSNRIDISCAKKPLSWLTNCTTYQPTPLTELAAVGEVVGCSALLVKDETSRMGLGSFKALGGAYAVFRLAEQKLEAVLGRMPSLEEVMQLSKSYLKGQTVCCASAGNHGLSVAEGARILGLKCEVFLSEQVPLPFEKRLQQKGAKVIRSGVNYEESMTNALSHSQKDNVTLITDSSWAGETYYPSLVMQGYSVLAKEMFDEFTQLGQWPTHVLLQAGVGGMAAAITQYIKDYWPIQPEIIVVEPKSANCLQQSINCGTITCVEGAISNMGRLDCKEPSMLAFNILKASADEFVTVTDQQAEGARQILHSHGINTTTSGAAGLAYLMYSSFPSTARPLIIVTETQ</sequence>
<dbReference type="SUPFAM" id="SSF53686">
    <property type="entry name" value="Tryptophan synthase beta subunit-like PLP-dependent enzymes"/>
    <property type="match status" value="1"/>
</dbReference>
<dbReference type="RefSeq" id="WP_009602379.1">
    <property type="nucleotide sequence ID" value="NZ_AEIU01000088.1"/>
</dbReference>
<dbReference type="OrthoDB" id="34584at2"/>
<proteinExistence type="predicted"/>
<protein>
    <submittedName>
        <fullName evidence="4">Pyridoxal-5'-phosphate-dependent enzyme, beta subunit</fullName>
    </submittedName>
</protein>
<dbReference type="AlphaFoldDB" id="E3BMN3"/>
<gene>
    <name evidence="4" type="ORF">VIBC2010_17545</name>
</gene>
<dbReference type="InterPro" id="IPR036052">
    <property type="entry name" value="TrpB-like_PALP_sf"/>
</dbReference>
<keyword evidence="5" id="KW-1185">Reference proteome</keyword>
<reference evidence="4 5" key="1">
    <citation type="journal article" date="2012" name="Int. J. Syst. Evol. Microbiol.">
        <title>Vibrio caribbeanicus sp. nov., isolated from the marine sponge Scleritoderma cyanea.</title>
        <authorList>
            <person name="Hoffmann M."/>
            <person name="Monday S.R."/>
            <person name="Allard M.W."/>
            <person name="Strain E.A."/>
            <person name="Whittaker P."/>
            <person name="Naum M."/>
            <person name="McCarthy P.J."/>
            <person name="Lopez J.V."/>
            <person name="Fischer M."/>
            <person name="Brown E.W."/>
        </authorList>
    </citation>
    <scope>NUCLEOTIDE SEQUENCE [LARGE SCALE GENOMIC DNA]</scope>
    <source>
        <strain evidence="4 5">ATCC BAA-2122</strain>
    </source>
</reference>
<accession>E3BMN3</accession>
<comment type="cofactor">
    <cofactor evidence="1">
        <name>pyridoxal 5'-phosphate</name>
        <dbReference type="ChEBI" id="CHEBI:597326"/>
    </cofactor>
</comment>
<evidence type="ECO:0000256" key="2">
    <source>
        <dbReference type="ARBA" id="ARBA00022898"/>
    </source>
</evidence>
<comment type="caution">
    <text evidence="4">The sequence shown here is derived from an EMBL/GenBank/DDBJ whole genome shotgun (WGS) entry which is preliminary data.</text>
</comment>
<organism evidence="4 5">
    <name type="scientific">Vibrio caribbeanicus ATCC BAA-2122</name>
    <dbReference type="NCBI Taxonomy" id="796620"/>
    <lineage>
        <taxon>Bacteria</taxon>
        <taxon>Pseudomonadati</taxon>
        <taxon>Pseudomonadota</taxon>
        <taxon>Gammaproteobacteria</taxon>
        <taxon>Vibrionales</taxon>
        <taxon>Vibrionaceae</taxon>
        <taxon>Vibrio</taxon>
    </lineage>
</organism>
<dbReference type="InterPro" id="IPR001926">
    <property type="entry name" value="TrpB-like_PALP"/>
</dbReference>
<dbReference type="PANTHER" id="PTHR42937">
    <property type="match status" value="1"/>
</dbReference>
<dbReference type="STRING" id="796620.VIBC2010_17545"/>
<feature type="domain" description="Tryptophan synthase beta chain-like PALP" evidence="3">
    <location>
        <begin position="27"/>
        <end position="334"/>
    </location>
</feature>
<keyword evidence="2" id="KW-0663">Pyridoxal phosphate</keyword>
<dbReference type="PANTHER" id="PTHR42937:SF1">
    <property type="entry name" value="DIAMINOPROPIONATE AMMONIA-LYASE"/>
    <property type="match status" value="1"/>
</dbReference>
<name>E3BMN3_9VIBR</name>
<evidence type="ECO:0000256" key="1">
    <source>
        <dbReference type="ARBA" id="ARBA00001933"/>
    </source>
</evidence>